<dbReference type="Gene3D" id="3.40.50.1000">
    <property type="entry name" value="HAD superfamily/HAD-like"/>
    <property type="match status" value="1"/>
</dbReference>
<dbReference type="STRING" id="1903952.BIT28_07995"/>
<dbReference type="RefSeq" id="WP_075762092.1">
    <property type="nucleotide sequence ID" value="NZ_MJIL01000044.1"/>
</dbReference>
<keyword evidence="2" id="KW-1185">Reference proteome</keyword>
<dbReference type="Gene3D" id="1.10.150.240">
    <property type="entry name" value="Putative phosphatase, domain 2"/>
    <property type="match status" value="1"/>
</dbReference>
<gene>
    <name evidence="1" type="ORF">BIT28_07995</name>
</gene>
<evidence type="ECO:0000313" key="2">
    <source>
        <dbReference type="Proteomes" id="UP000186905"/>
    </source>
</evidence>
<dbReference type="InterPro" id="IPR036412">
    <property type="entry name" value="HAD-like_sf"/>
</dbReference>
<keyword evidence="1" id="KW-0378">Hydrolase</keyword>
<dbReference type="AlphaFoldDB" id="A0A1Q9H0T9"/>
<protein>
    <submittedName>
        <fullName evidence="1">Hydrolase, haloacid dehalogenase-like family protein</fullName>
    </submittedName>
</protein>
<dbReference type="EMBL" id="MJIL01000044">
    <property type="protein sequence ID" value="OLQ81154.1"/>
    <property type="molecule type" value="Genomic_DNA"/>
</dbReference>
<dbReference type="InterPro" id="IPR041492">
    <property type="entry name" value="HAD_2"/>
</dbReference>
<dbReference type="InterPro" id="IPR023198">
    <property type="entry name" value="PGP-like_dom2"/>
</dbReference>
<proteinExistence type="predicted"/>
<name>A0A1Q9H0T9_9GAMM</name>
<organism evidence="1 2">
    <name type="scientific">Photobacterium proteolyticum</name>
    <dbReference type="NCBI Taxonomy" id="1903952"/>
    <lineage>
        <taxon>Bacteria</taxon>
        <taxon>Pseudomonadati</taxon>
        <taxon>Pseudomonadota</taxon>
        <taxon>Gammaproteobacteria</taxon>
        <taxon>Vibrionales</taxon>
        <taxon>Vibrionaceae</taxon>
        <taxon>Photobacterium</taxon>
    </lineage>
</organism>
<dbReference type="InterPro" id="IPR023214">
    <property type="entry name" value="HAD_sf"/>
</dbReference>
<comment type="caution">
    <text evidence="1">The sequence shown here is derived from an EMBL/GenBank/DDBJ whole genome shotgun (WGS) entry which is preliminary data.</text>
</comment>
<dbReference type="SUPFAM" id="SSF56784">
    <property type="entry name" value="HAD-like"/>
    <property type="match status" value="1"/>
</dbReference>
<sequence>MNLFLIDIDGTLVDSESVDMKCYTQAVQDVLGIHIEADWSHYRNVTDSGVLDEIISKHKITASRSLIHRQVEARYLQLIQEYLVKNPTEVSQIQGAKDFIDQMREREDTHVAIATGGWESAAKLKLRAAGIDIANMTFASSSDAMSRTEIMALAAFRAKQDSGATFQRRVLFGHGSWNKHASQELGYDFVEIGDKGQHHHHIPNLVHYQAAFSQLALQ</sequence>
<reference evidence="1 2" key="1">
    <citation type="submission" date="2016-09" db="EMBL/GenBank/DDBJ databases">
        <title>Photobacterium proteolyticum sp. nov. a protease producing bacterium isolated from ocean sediments of Laizhou Bay.</title>
        <authorList>
            <person name="Li Y."/>
        </authorList>
    </citation>
    <scope>NUCLEOTIDE SEQUENCE [LARGE SCALE GENOMIC DNA]</scope>
    <source>
        <strain evidence="1 2">13-12</strain>
    </source>
</reference>
<accession>A0A1Q9H0T9</accession>
<dbReference type="PANTHER" id="PTHR43481">
    <property type="entry name" value="FRUCTOSE-1-PHOSPHATE PHOSPHATASE"/>
    <property type="match status" value="1"/>
</dbReference>
<dbReference type="Pfam" id="PF13419">
    <property type="entry name" value="HAD_2"/>
    <property type="match status" value="1"/>
</dbReference>
<dbReference type="InterPro" id="IPR051806">
    <property type="entry name" value="HAD-like_SPP"/>
</dbReference>
<dbReference type="GO" id="GO:0050308">
    <property type="term" value="F:sugar-phosphatase activity"/>
    <property type="evidence" value="ECO:0007669"/>
    <property type="project" value="TreeGrafter"/>
</dbReference>
<dbReference type="OrthoDB" id="9807630at2"/>
<dbReference type="Proteomes" id="UP000186905">
    <property type="component" value="Unassembled WGS sequence"/>
</dbReference>
<dbReference type="PANTHER" id="PTHR43481:SF4">
    <property type="entry name" value="GLYCEROL-1-PHOSPHATE PHOSPHOHYDROLASE 1-RELATED"/>
    <property type="match status" value="1"/>
</dbReference>
<evidence type="ECO:0000313" key="1">
    <source>
        <dbReference type="EMBL" id="OLQ81154.1"/>
    </source>
</evidence>